<dbReference type="Proteomes" id="UP000011669">
    <property type="component" value="Unassembled WGS sequence"/>
</dbReference>
<evidence type="ECO:0000259" key="2">
    <source>
        <dbReference type="PROSITE" id="PS51186"/>
    </source>
</evidence>
<feature type="region of interest" description="Disordered" evidence="1">
    <location>
        <begin position="172"/>
        <end position="191"/>
    </location>
</feature>
<sequence length="191" mass="21279">MEFVVCGWPEDGPTLRLDYRRFSYAGKFVMSQTGKAVARETDAAASADESEFDEWVVAAVAFNEDRTDPDTLWFRYITVRDDRRGDGIGARLAAFAAERAANRGYERLRIAVNNPFAYEALHKAGFGYTGRETGLAELVLERPAGRPAERSRTAYQAGLDVYRERDLSDGEENFLATRSEADPPAVIDPPT</sequence>
<dbReference type="Gene3D" id="3.40.630.30">
    <property type="match status" value="1"/>
</dbReference>
<dbReference type="GO" id="GO:0016747">
    <property type="term" value="F:acyltransferase activity, transferring groups other than amino-acyl groups"/>
    <property type="evidence" value="ECO:0007669"/>
    <property type="project" value="InterPro"/>
</dbReference>
<organism evidence="3 4">
    <name type="scientific">Halococcus saccharolyticus DSM 5350</name>
    <dbReference type="NCBI Taxonomy" id="1227455"/>
    <lineage>
        <taxon>Archaea</taxon>
        <taxon>Methanobacteriati</taxon>
        <taxon>Methanobacteriota</taxon>
        <taxon>Stenosarchaea group</taxon>
        <taxon>Halobacteria</taxon>
        <taxon>Halobacteriales</taxon>
        <taxon>Halococcaceae</taxon>
        <taxon>Halococcus</taxon>
    </lineage>
</organism>
<proteinExistence type="predicted"/>
<name>M0MJY1_9EURY</name>
<dbReference type="EMBL" id="AOMD01000021">
    <property type="protein sequence ID" value="EMA44765.1"/>
    <property type="molecule type" value="Genomic_DNA"/>
</dbReference>
<gene>
    <name evidence="3" type="ORF">C449_08909</name>
</gene>
<dbReference type="Pfam" id="PF00583">
    <property type="entry name" value="Acetyltransf_1"/>
    <property type="match status" value="1"/>
</dbReference>
<dbReference type="OrthoDB" id="213793at2157"/>
<accession>M0MJY1</accession>
<keyword evidence="4" id="KW-1185">Reference proteome</keyword>
<dbReference type="InParanoid" id="M0MJY1"/>
<comment type="caution">
    <text evidence="3">The sequence shown here is derived from an EMBL/GenBank/DDBJ whole genome shotgun (WGS) entry which is preliminary data.</text>
</comment>
<evidence type="ECO:0000256" key="1">
    <source>
        <dbReference type="SAM" id="MobiDB-lite"/>
    </source>
</evidence>
<dbReference type="InterPro" id="IPR000182">
    <property type="entry name" value="GNAT_dom"/>
</dbReference>
<feature type="domain" description="N-acetyltransferase" evidence="2">
    <location>
        <begin position="1"/>
        <end position="145"/>
    </location>
</feature>
<dbReference type="AlphaFoldDB" id="M0MJY1"/>
<reference evidence="3 4" key="1">
    <citation type="journal article" date="2014" name="PLoS Genet.">
        <title>Phylogenetically driven sequencing of extremely halophilic archaea reveals strategies for static and dynamic osmo-response.</title>
        <authorList>
            <person name="Becker E.A."/>
            <person name="Seitzer P.M."/>
            <person name="Tritt A."/>
            <person name="Larsen D."/>
            <person name="Krusor M."/>
            <person name="Yao A.I."/>
            <person name="Wu D."/>
            <person name="Madern D."/>
            <person name="Eisen J.A."/>
            <person name="Darling A.E."/>
            <person name="Facciotti M.T."/>
        </authorList>
    </citation>
    <scope>NUCLEOTIDE SEQUENCE [LARGE SCALE GENOMIC DNA]</scope>
    <source>
        <strain evidence="3 4">DSM 5350</strain>
    </source>
</reference>
<protein>
    <recommendedName>
        <fullName evidence="2">N-acetyltransferase domain-containing protein</fullName>
    </recommendedName>
</protein>
<dbReference type="InterPro" id="IPR016181">
    <property type="entry name" value="Acyl_CoA_acyltransferase"/>
</dbReference>
<evidence type="ECO:0000313" key="3">
    <source>
        <dbReference type="EMBL" id="EMA44765.1"/>
    </source>
</evidence>
<dbReference type="STRING" id="1227455.C449_08909"/>
<dbReference type="SUPFAM" id="SSF55729">
    <property type="entry name" value="Acyl-CoA N-acyltransferases (Nat)"/>
    <property type="match status" value="1"/>
</dbReference>
<dbReference type="PATRIC" id="fig|1227455.4.peg.1825"/>
<evidence type="ECO:0000313" key="4">
    <source>
        <dbReference type="Proteomes" id="UP000011669"/>
    </source>
</evidence>
<dbReference type="RefSeq" id="WP_006077635.1">
    <property type="nucleotide sequence ID" value="NZ_AOMD01000021.1"/>
</dbReference>
<dbReference type="PROSITE" id="PS51186">
    <property type="entry name" value="GNAT"/>
    <property type="match status" value="1"/>
</dbReference>